<keyword evidence="1" id="KW-0732">Signal</keyword>
<dbReference type="Proteomes" id="UP000242519">
    <property type="component" value="Unassembled WGS sequence"/>
</dbReference>
<accession>A0A218ZDJ3</accession>
<gene>
    <name evidence="3" type="ORF">B2J93_2484</name>
</gene>
<dbReference type="InterPro" id="IPR000627">
    <property type="entry name" value="Intradiol_dOase_C"/>
</dbReference>
<dbReference type="OrthoDB" id="121380at2759"/>
<keyword evidence="4" id="KW-1185">Reference proteome</keyword>
<sequence>MSLLAVGLMATSVIAHFETKRTIADTQRRAQLSKRCAPAVAASNEKRYAKRILQRKQAFEKRGNVTYTITTEAPYYNVIPNNQSCVFDPDAIEGPYYWPRADMLRQDITEDQDGIPLWLDIGVIDIATCKPVENALVDVWHANATGCSIHIHAMAHLDWVLTKNGTILESRKISRGQFYINETFTQQYLKEYPYTKHMEKENVTRTTNDVDRIYSDAMVPGNDPDIQFDYVNGIDFADGVIGYTTIGVDTIRYDIQAPLNPPL</sequence>
<protein>
    <recommendedName>
        <fullName evidence="2">Intradiol ring-cleavage dioxygenases domain-containing protein</fullName>
    </recommendedName>
</protein>
<evidence type="ECO:0000313" key="4">
    <source>
        <dbReference type="Proteomes" id="UP000242519"/>
    </source>
</evidence>
<name>A0A218ZDJ3_9HELO</name>
<comment type="caution">
    <text evidence="3">The sequence shown here is derived from an EMBL/GenBank/DDBJ whole genome shotgun (WGS) entry which is preliminary data.</text>
</comment>
<dbReference type="GO" id="GO:0016702">
    <property type="term" value="F:oxidoreductase activity, acting on single donors with incorporation of molecular oxygen, incorporation of two atoms of oxygen"/>
    <property type="evidence" value="ECO:0007669"/>
    <property type="project" value="InterPro"/>
</dbReference>
<dbReference type="SUPFAM" id="SSF49482">
    <property type="entry name" value="Aromatic compound dioxygenase"/>
    <property type="match status" value="1"/>
</dbReference>
<dbReference type="InParanoid" id="A0A218ZDJ3"/>
<proteinExistence type="predicted"/>
<dbReference type="GO" id="GO:0008199">
    <property type="term" value="F:ferric iron binding"/>
    <property type="evidence" value="ECO:0007669"/>
    <property type="project" value="InterPro"/>
</dbReference>
<evidence type="ECO:0000259" key="2">
    <source>
        <dbReference type="Pfam" id="PF00775"/>
    </source>
</evidence>
<feature type="signal peptide" evidence="1">
    <location>
        <begin position="1"/>
        <end position="15"/>
    </location>
</feature>
<feature type="domain" description="Intradiol ring-cleavage dioxygenases" evidence="2">
    <location>
        <begin position="92"/>
        <end position="170"/>
    </location>
</feature>
<organism evidence="3 4">
    <name type="scientific">Diplocarpon coronariae</name>
    <dbReference type="NCBI Taxonomy" id="2795749"/>
    <lineage>
        <taxon>Eukaryota</taxon>
        <taxon>Fungi</taxon>
        <taxon>Dikarya</taxon>
        <taxon>Ascomycota</taxon>
        <taxon>Pezizomycotina</taxon>
        <taxon>Leotiomycetes</taxon>
        <taxon>Helotiales</taxon>
        <taxon>Drepanopezizaceae</taxon>
        <taxon>Diplocarpon</taxon>
    </lineage>
</organism>
<dbReference type="EMBL" id="MZNU01000056">
    <property type="protein sequence ID" value="OWP06129.1"/>
    <property type="molecule type" value="Genomic_DNA"/>
</dbReference>
<dbReference type="Pfam" id="PF00775">
    <property type="entry name" value="Dioxygenase_C"/>
    <property type="match status" value="1"/>
</dbReference>
<dbReference type="PANTHER" id="PTHR34315:SF1">
    <property type="entry name" value="INTRADIOL RING-CLEAVAGE DIOXYGENASES DOMAIN-CONTAINING PROTEIN-RELATED"/>
    <property type="match status" value="1"/>
</dbReference>
<dbReference type="AlphaFoldDB" id="A0A218ZDJ3"/>
<reference evidence="3 4" key="1">
    <citation type="submission" date="2017-04" db="EMBL/GenBank/DDBJ databases">
        <title>Draft genome sequence of Marssonina coronaria NL1: causal agent of apple blotch.</title>
        <authorList>
            <person name="Cheng Q."/>
        </authorList>
    </citation>
    <scope>NUCLEOTIDE SEQUENCE [LARGE SCALE GENOMIC DNA]</scope>
    <source>
        <strain evidence="3 4">NL1</strain>
    </source>
</reference>
<dbReference type="InterPro" id="IPR015889">
    <property type="entry name" value="Intradiol_dOase_core"/>
</dbReference>
<feature type="chain" id="PRO_5012013306" description="Intradiol ring-cleavage dioxygenases domain-containing protein" evidence="1">
    <location>
        <begin position="16"/>
        <end position="263"/>
    </location>
</feature>
<dbReference type="STRING" id="503106.A0A218ZDJ3"/>
<evidence type="ECO:0000256" key="1">
    <source>
        <dbReference type="SAM" id="SignalP"/>
    </source>
</evidence>
<dbReference type="PANTHER" id="PTHR34315">
    <property type="match status" value="1"/>
</dbReference>
<dbReference type="Gene3D" id="2.60.130.10">
    <property type="entry name" value="Aromatic compound dioxygenase"/>
    <property type="match status" value="1"/>
</dbReference>
<evidence type="ECO:0000313" key="3">
    <source>
        <dbReference type="EMBL" id="OWP06129.1"/>
    </source>
</evidence>